<dbReference type="eggNOG" id="COG3300">
    <property type="taxonomic scope" value="Bacteria"/>
</dbReference>
<dbReference type="OrthoDB" id="3763366at2"/>
<evidence type="ECO:0000259" key="3">
    <source>
        <dbReference type="PROSITE" id="PS50924"/>
    </source>
</evidence>
<dbReference type="KEGG" id="fri:FraEuI1c_2211"/>
<dbReference type="InterPro" id="IPR005330">
    <property type="entry name" value="MHYT_dom"/>
</dbReference>
<gene>
    <name evidence="4" type="ordered locus">FraEuI1c_2211</name>
</gene>
<feature type="transmembrane region" description="Helical" evidence="1">
    <location>
        <begin position="172"/>
        <end position="192"/>
    </location>
</feature>
<evidence type="ECO:0000256" key="1">
    <source>
        <dbReference type="PROSITE-ProRule" id="PRU00244"/>
    </source>
</evidence>
<keyword evidence="1" id="KW-1133">Transmembrane helix</keyword>
<feature type="transmembrane region" description="Helical" evidence="1">
    <location>
        <begin position="108"/>
        <end position="127"/>
    </location>
</feature>
<dbReference type="HOGENOM" id="CLU_061170_0_0_11"/>
<feature type="region of interest" description="Disordered" evidence="2">
    <location>
        <begin position="247"/>
        <end position="293"/>
    </location>
</feature>
<dbReference type="Proteomes" id="UP000002484">
    <property type="component" value="Chromosome"/>
</dbReference>
<sequence length="293" mass="30525">MTYQSASYDMLSVVISVALSFLGCFAALVSAIRIPLSSGRRRRQWISAASVSLGGGAIWSMHFVAMTAYHLGDMEIVYNVPLTALSLVVAVAASGLGIRVVATDPRSLGRIAVGGVTAGLGIALMHYTGMAAMRTGSRVTYDPGRVVLSVGIAVGAALAALAIAFRVRSRTHVLLASTVMTVAVCGMHYTAMTAVRVERMDATVPMTGADPIAMVLAVCVVTFTVLAGVIILALGALSEEGSFRLEKNSGPTGQVAADAVRGAPSAFSPRPVQRRADVDPTPVRPSHRRPMNT</sequence>
<evidence type="ECO:0000313" key="5">
    <source>
        <dbReference type="Proteomes" id="UP000002484"/>
    </source>
</evidence>
<keyword evidence="5" id="KW-1185">Reference proteome</keyword>
<reference evidence="4 5" key="1">
    <citation type="submission" date="2010-10" db="EMBL/GenBank/DDBJ databases">
        <title>Complete sequence of Frankia sp. EuI1c.</title>
        <authorList>
            <consortium name="US DOE Joint Genome Institute"/>
            <person name="Lucas S."/>
            <person name="Copeland A."/>
            <person name="Lapidus A."/>
            <person name="Cheng J.-F."/>
            <person name="Bruce D."/>
            <person name="Goodwin L."/>
            <person name="Pitluck S."/>
            <person name="Chertkov O."/>
            <person name="Detter J.C."/>
            <person name="Han C."/>
            <person name="Tapia R."/>
            <person name="Land M."/>
            <person name="Hauser L."/>
            <person name="Jeffries C."/>
            <person name="Kyrpides N."/>
            <person name="Ivanova N."/>
            <person name="Mikhailova N."/>
            <person name="Beauchemin N."/>
            <person name="Sen A."/>
            <person name="Sur S.A."/>
            <person name="Gtari M."/>
            <person name="Wall L."/>
            <person name="Tisa L."/>
            <person name="Woyke T."/>
        </authorList>
    </citation>
    <scope>NUCLEOTIDE SEQUENCE [LARGE SCALE GENOMIC DNA]</scope>
    <source>
        <strain evidence="5">DSM 45817 / CECT 9037 / EuI1c</strain>
    </source>
</reference>
<dbReference type="EMBL" id="CP002299">
    <property type="protein sequence ID" value="ADP80250.1"/>
    <property type="molecule type" value="Genomic_DNA"/>
</dbReference>
<dbReference type="RefSeq" id="WP_013423369.1">
    <property type="nucleotide sequence ID" value="NC_014666.1"/>
</dbReference>
<evidence type="ECO:0000313" key="4">
    <source>
        <dbReference type="EMBL" id="ADP80250.1"/>
    </source>
</evidence>
<accession>E3IXU1</accession>
<feature type="transmembrane region" description="Helical" evidence="1">
    <location>
        <begin position="46"/>
        <end position="70"/>
    </location>
</feature>
<dbReference type="Pfam" id="PF03707">
    <property type="entry name" value="MHYT"/>
    <property type="match status" value="2"/>
</dbReference>
<dbReference type="InParanoid" id="E3IXU1"/>
<keyword evidence="1" id="KW-0472">Membrane</keyword>
<keyword evidence="1" id="KW-0812">Transmembrane</keyword>
<dbReference type="GO" id="GO:0016020">
    <property type="term" value="C:membrane"/>
    <property type="evidence" value="ECO:0007669"/>
    <property type="project" value="UniProtKB-UniRule"/>
</dbReference>
<dbReference type="PANTHER" id="PTHR35152">
    <property type="entry name" value="DOMAIN SIGNALLING PROTEIN, PUTATIVE (AFU_ORTHOLOGUE AFUA_5G11310)-RELATED"/>
    <property type="match status" value="1"/>
</dbReference>
<dbReference type="PROSITE" id="PS50924">
    <property type="entry name" value="MHYT"/>
    <property type="match status" value="1"/>
</dbReference>
<feature type="domain" description="MHYT" evidence="3">
    <location>
        <begin position="8"/>
        <end position="198"/>
    </location>
</feature>
<feature type="transmembrane region" description="Helical" evidence="1">
    <location>
        <begin position="212"/>
        <end position="237"/>
    </location>
</feature>
<dbReference type="AlphaFoldDB" id="E3IXU1"/>
<name>E3IXU1_PSEI1</name>
<evidence type="ECO:0000256" key="2">
    <source>
        <dbReference type="SAM" id="MobiDB-lite"/>
    </source>
</evidence>
<proteinExistence type="predicted"/>
<dbReference type="PANTHER" id="PTHR35152:SF1">
    <property type="entry name" value="DOMAIN SIGNALLING PROTEIN, PUTATIVE (AFU_ORTHOLOGUE AFUA_5G11310)-RELATED"/>
    <property type="match status" value="1"/>
</dbReference>
<organism evidence="4 5">
    <name type="scientific">Pseudofrankia inefficax (strain DSM 45817 / CECT 9037 / DDB 130130 / EuI1c)</name>
    <name type="common">Frankia inefficax</name>
    <dbReference type="NCBI Taxonomy" id="298654"/>
    <lineage>
        <taxon>Bacteria</taxon>
        <taxon>Bacillati</taxon>
        <taxon>Actinomycetota</taxon>
        <taxon>Actinomycetes</taxon>
        <taxon>Frankiales</taxon>
        <taxon>Frankiaceae</taxon>
        <taxon>Pseudofrankia</taxon>
    </lineage>
</organism>
<dbReference type="STRING" id="298654.FraEuI1c_2211"/>
<feature type="transmembrane region" description="Helical" evidence="1">
    <location>
        <begin position="76"/>
        <end position="96"/>
    </location>
</feature>
<protein>
    <submittedName>
        <fullName evidence="4">Putative integral membrane sensor protein</fullName>
    </submittedName>
</protein>
<feature type="transmembrane region" description="Helical" evidence="1">
    <location>
        <begin position="147"/>
        <end position="165"/>
    </location>
</feature>
<feature type="transmembrane region" description="Helical" evidence="1">
    <location>
        <begin position="12"/>
        <end position="34"/>
    </location>
</feature>